<comment type="caution">
    <text evidence="1">The sequence shown here is derived from an EMBL/GenBank/DDBJ whole genome shotgun (WGS) entry which is preliminary data.</text>
</comment>
<dbReference type="AlphaFoldDB" id="A0A918TFW7"/>
<evidence type="ECO:0000313" key="2">
    <source>
        <dbReference type="Proteomes" id="UP000646244"/>
    </source>
</evidence>
<reference evidence="1" key="1">
    <citation type="journal article" date="2014" name="Int. J. Syst. Evol. Microbiol.">
        <title>Complete genome sequence of Corynebacterium casei LMG S-19264T (=DSM 44701T), isolated from a smear-ripened cheese.</title>
        <authorList>
            <consortium name="US DOE Joint Genome Institute (JGI-PGF)"/>
            <person name="Walter F."/>
            <person name="Albersmeier A."/>
            <person name="Kalinowski J."/>
            <person name="Ruckert C."/>
        </authorList>
    </citation>
    <scope>NUCLEOTIDE SEQUENCE</scope>
    <source>
        <strain evidence="1">JCM 4633</strain>
    </source>
</reference>
<dbReference type="EMBL" id="BMVB01000005">
    <property type="protein sequence ID" value="GHC44602.1"/>
    <property type="molecule type" value="Genomic_DNA"/>
</dbReference>
<evidence type="ECO:0000313" key="1">
    <source>
        <dbReference type="EMBL" id="GHC44602.1"/>
    </source>
</evidence>
<organism evidence="1 2">
    <name type="scientific">Streptomyces cinnamoneus</name>
    <name type="common">Streptoverticillium cinnamoneum</name>
    <dbReference type="NCBI Taxonomy" id="53446"/>
    <lineage>
        <taxon>Bacteria</taxon>
        <taxon>Bacillati</taxon>
        <taxon>Actinomycetota</taxon>
        <taxon>Actinomycetes</taxon>
        <taxon>Kitasatosporales</taxon>
        <taxon>Streptomycetaceae</taxon>
        <taxon>Streptomyces</taxon>
        <taxon>Streptomyces cinnamoneus group</taxon>
    </lineage>
</organism>
<dbReference type="Proteomes" id="UP000646244">
    <property type="component" value="Unassembled WGS sequence"/>
</dbReference>
<name>A0A918TFW7_STRCJ</name>
<proteinExistence type="predicted"/>
<gene>
    <name evidence="1" type="ORF">GCM10010507_19580</name>
</gene>
<protein>
    <submittedName>
        <fullName evidence="1">Uncharacterized protein</fullName>
    </submittedName>
</protein>
<reference evidence="1" key="2">
    <citation type="submission" date="2020-09" db="EMBL/GenBank/DDBJ databases">
        <authorList>
            <person name="Sun Q."/>
            <person name="Ohkuma M."/>
        </authorList>
    </citation>
    <scope>NUCLEOTIDE SEQUENCE</scope>
    <source>
        <strain evidence="1">JCM 4633</strain>
    </source>
</reference>
<sequence length="104" mass="11082">MSRDEVDALRVDLEVDEEPGLLRQADAGEVPQPPLGGVLLALDAGDTVPDVEQHLVGRLGRLVLRGPPAELILKKGMPTLRANRAQRGCGACGHRGPSMERGSR</sequence>
<accession>A0A918TFW7</accession>